<evidence type="ECO:0000313" key="2">
    <source>
        <dbReference type="Proteomes" id="UP000000768"/>
    </source>
</evidence>
<proteinExistence type="predicted"/>
<dbReference type="InParanoid" id="A0A1B6Q5D0"/>
<reference evidence="1 2" key="1">
    <citation type="journal article" date="2009" name="Nature">
        <title>The Sorghum bicolor genome and the diversification of grasses.</title>
        <authorList>
            <person name="Paterson A.H."/>
            <person name="Bowers J.E."/>
            <person name="Bruggmann R."/>
            <person name="Dubchak I."/>
            <person name="Grimwood J."/>
            <person name="Gundlach H."/>
            <person name="Haberer G."/>
            <person name="Hellsten U."/>
            <person name="Mitros T."/>
            <person name="Poliakov A."/>
            <person name="Schmutz J."/>
            <person name="Spannagl M."/>
            <person name="Tang H."/>
            <person name="Wang X."/>
            <person name="Wicker T."/>
            <person name="Bharti A.K."/>
            <person name="Chapman J."/>
            <person name="Feltus F.A."/>
            <person name="Gowik U."/>
            <person name="Grigoriev I.V."/>
            <person name="Lyons E."/>
            <person name="Maher C.A."/>
            <person name="Martis M."/>
            <person name="Narechania A."/>
            <person name="Otillar R.P."/>
            <person name="Penning B.W."/>
            <person name="Salamov A.A."/>
            <person name="Wang Y."/>
            <person name="Zhang L."/>
            <person name="Carpita N.C."/>
            <person name="Freeling M."/>
            <person name="Gingle A.R."/>
            <person name="Hash C.T."/>
            <person name="Keller B."/>
            <person name="Klein P."/>
            <person name="Kresovich S."/>
            <person name="McCann M.C."/>
            <person name="Ming R."/>
            <person name="Peterson D.G."/>
            <person name="Mehboob-ur-Rahman"/>
            <person name="Ware D."/>
            <person name="Westhoff P."/>
            <person name="Mayer K.F."/>
            <person name="Messing J."/>
            <person name="Rokhsar D.S."/>
        </authorList>
    </citation>
    <scope>NUCLEOTIDE SEQUENCE [LARGE SCALE GENOMIC DNA]</scope>
    <source>
        <strain evidence="2">cv. BTx623</strain>
    </source>
</reference>
<organism evidence="1 2">
    <name type="scientific">Sorghum bicolor</name>
    <name type="common">Sorghum</name>
    <name type="synonym">Sorghum vulgare</name>
    <dbReference type="NCBI Taxonomy" id="4558"/>
    <lineage>
        <taxon>Eukaryota</taxon>
        <taxon>Viridiplantae</taxon>
        <taxon>Streptophyta</taxon>
        <taxon>Embryophyta</taxon>
        <taxon>Tracheophyta</taxon>
        <taxon>Spermatophyta</taxon>
        <taxon>Magnoliopsida</taxon>
        <taxon>Liliopsida</taxon>
        <taxon>Poales</taxon>
        <taxon>Poaceae</taxon>
        <taxon>PACMAD clade</taxon>
        <taxon>Panicoideae</taxon>
        <taxon>Andropogonodae</taxon>
        <taxon>Andropogoneae</taxon>
        <taxon>Sorghinae</taxon>
        <taxon>Sorghum</taxon>
    </lineage>
</organism>
<dbReference type="Proteomes" id="UP000000768">
    <property type="component" value="Chromosome 3"/>
</dbReference>
<name>A0A1B6Q5D0_SORBI</name>
<dbReference type="STRING" id="4558.A0A1B6Q5D0"/>
<reference evidence="2" key="2">
    <citation type="journal article" date="2018" name="Plant J.">
        <title>The Sorghum bicolor reference genome: improved assembly, gene annotations, a transcriptome atlas, and signatures of genome organization.</title>
        <authorList>
            <person name="McCormick R.F."/>
            <person name="Truong S.K."/>
            <person name="Sreedasyam A."/>
            <person name="Jenkins J."/>
            <person name="Shu S."/>
            <person name="Sims D."/>
            <person name="Kennedy M."/>
            <person name="Amirebrahimi M."/>
            <person name="Weers B.D."/>
            <person name="McKinley B."/>
            <person name="Mattison A."/>
            <person name="Morishige D.T."/>
            <person name="Grimwood J."/>
            <person name="Schmutz J."/>
            <person name="Mullet J.E."/>
        </authorList>
    </citation>
    <scope>NUCLEOTIDE SEQUENCE [LARGE SCALE GENOMIC DNA]</scope>
    <source>
        <strain evidence="2">cv. BTx623</strain>
    </source>
</reference>
<sequence length="72" mass="7844">MLSHAKVVGTTCDVCKPEDVKTLVKFSINEPGSVDIWTVTGIASWGVPTLAGITHWTIAVSRLLSRFYVLNL</sequence>
<gene>
    <name evidence="1" type="ORF">SORBI_3003G258500</name>
</gene>
<dbReference type="Gramene" id="KXG33129">
    <property type="protein sequence ID" value="KXG33129"/>
    <property type="gene ID" value="SORBI_3003G258500"/>
</dbReference>
<accession>A0A1B6Q5D0</accession>
<evidence type="ECO:0000313" key="1">
    <source>
        <dbReference type="EMBL" id="KXG33129.1"/>
    </source>
</evidence>
<dbReference type="AlphaFoldDB" id="A0A1B6Q5D0"/>
<dbReference type="eggNOG" id="KOG0725">
    <property type="taxonomic scope" value="Eukaryota"/>
</dbReference>
<keyword evidence="2" id="KW-1185">Reference proteome</keyword>
<protein>
    <submittedName>
        <fullName evidence="1">Uncharacterized protein</fullName>
    </submittedName>
</protein>
<dbReference type="EMBL" id="CM000762">
    <property type="protein sequence ID" value="KXG33129.1"/>
    <property type="molecule type" value="Genomic_DNA"/>
</dbReference>